<evidence type="ECO:0000313" key="1">
    <source>
        <dbReference type="EMBL" id="EDN96540.1"/>
    </source>
</evidence>
<proteinExistence type="predicted"/>
<gene>
    <name evidence="1" type="ORF">SS1G_01466</name>
</gene>
<organism evidence="1 2">
    <name type="scientific">Sclerotinia sclerotiorum (strain ATCC 18683 / 1980 / Ss-1)</name>
    <name type="common">White mold</name>
    <name type="synonym">Whetzelinia sclerotiorum</name>
    <dbReference type="NCBI Taxonomy" id="665079"/>
    <lineage>
        <taxon>Eukaryota</taxon>
        <taxon>Fungi</taxon>
        <taxon>Dikarya</taxon>
        <taxon>Ascomycota</taxon>
        <taxon>Pezizomycotina</taxon>
        <taxon>Leotiomycetes</taxon>
        <taxon>Helotiales</taxon>
        <taxon>Sclerotiniaceae</taxon>
        <taxon>Sclerotinia</taxon>
    </lineage>
</organism>
<dbReference type="EMBL" id="CH476622">
    <property type="protein sequence ID" value="EDN96540.1"/>
    <property type="molecule type" value="Genomic_DNA"/>
</dbReference>
<dbReference type="Proteomes" id="UP000001312">
    <property type="component" value="Unassembled WGS sequence"/>
</dbReference>
<dbReference type="HOGENOM" id="CLU_2962250_0_0_1"/>
<dbReference type="GeneID" id="5493750"/>
<accession>A7E838</accession>
<reference evidence="2" key="1">
    <citation type="journal article" date="2011" name="PLoS Genet.">
        <title>Genomic analysis of the necrotrophic fungal pathogens Sclerotinia sclerotiorum and Botrytis cinerea.</title>
        <authorList>
            <person name="Amselem J."/>
            <person name="Cuomo C.A."/>
            <person name="van Kan J.A."/>
            <person name="Viaud M."/>
            <person name="Benito E.P."/>
            <person name="Couloux A."/>
            <person name="Coutinho P.M."/>
            <person name="de Vries R.P."/>
            <person name="Dyer P.S."/>
            <person name="Fillinger S."/>
            <person name="Fournier E."/>
            <person name="Gout L."/>
            <person name="Hahn M."/>
            <person name="Kohn L."/>
            <person name="Lapalu N."/>
            <person name="Plummer K.M."/>
            <person name="Pradier J.M."/>
            <person name="Quevillon E."/>
            <person name="Sharon A."/>
            <person name="Simon A."/>
            <person name="ten Have A."/>
            <person name="Tudzynski B."/>
            <person name="Tudzynski P."/>
            <person name="Wincker P."/>
            <person name="Andrew M."/>
            <person name="Anthouard V."/>
            <person name="Beever R.E."/>
            <person name="Beffa R."/>
            <person name="Benoit I."/>
            <person name="Bouzid O."/>
            <person name="Brault B."/>
            <person name="Chen Z."/>
            <person name="Choquer M."/>
            <person name="Collemare J."/>
            <person name="Cotton P."/>
            <person name="Danchin E.G."/>
            <person name="Da Silva C."/>
            <person name="Gautier A."/>
            <person name="Giraud C."/>
            <person name="Giraud T."/>
            <person name="Gonzalez C."/>
            <person name="Grossetete S."/>
            <person name="Guldener U."/>
            <person name="Henrissat B."/>
            <person name="Howlett B.J."/>
            <person name="Kodira C."/>
            <person name="Kretschmer M."/>
            <person name="Lappartient A."/>
            <person name="Leroch M."/>
            <person name="Levis C."/>
            <person name="Mauceli E."/>
            <person name="Neuveglise C."/>
            <person name="Oeser B."/>
            <person name="Pearson M."/>
            <person name="Poulain J."/>
            <person name="Poussereau N."/>
            <person name="Quesneville H."/>
            <person name="Rascle C."/>
            <person name="Schumacher J."/>
            <person name="Segurens B."/>
            <person name="Sexton A."/>
            <person name="Silva E."/>
            <person name="Sirven C."/>
            <person name="Soanes D.M."/>
            <person name="Talbot N.J."/>
            <person name="Templeton M."/>
            <person name="Yandava C."/>
            <person name="Yarden O."/>
            <person name="Zeng Q."/>
            <person name="Rollins J.A."/>
            <person name="Lebrun M.H."/>
            <person name="Dickman M."/>
        </authorList>
    </citation>
    <scope>NUCLEOTIDE SEQUENCE [LARGE SCALE GENOMIC DNA]</scope>
    <source>
        <strain evidence="2">ATCC 18683 / 1980 / Ss-1</strain>
    </source>
</reference>
<evidence type="ECO:0000313" key="2">
    <source>
        <dbReference type="Proteomes" id="UP000001312"/>
    </source>
</evidence>
<dbReference type="RefSeq" id="XP_001597272.1">
    <property type="nucleotide sequence ID" value="XM_001597222.1"/>
</dbReference>
<protein>
    <submittedName>
        <fullName evidence="1">Uncharacterized protein</fullName>
    </submittedName>
</protein>
<sequence length="59" mass="6322">MSIPDYLGVLSPWISTKVRNKVKLTLMAFIQLGSKLSLGIQTCNIDVALGSHPGDTVHG</sequence>
<name>A7E838_SCLS1</name>
<dbReference type="KEGG" id="ssl:SS1G_01466"/>
<keyword evidence="2" id="KW-1185">Reference proteome</keyword>
<dbReference type="InParanoid" id="A7E838"/>
<dbReference type="AlphaFoldDB" id="A7E838"/>